<dbReference type="AlphaFoldDB" id="A0AAE4AXR3"/>
<dbReference type="PANTHER" id="PTHR35807">
    <property type="entry name" value="TRANSCRIPTIONAL REGULATOR REDD-RELATED"/>
    <property type="match status" value="1"/>
</dbReference>
<dbReference type="GO" id="GO:0003677">
    <property type="term" value="F:DNA binding"/>
    <property type="evidence" value="ECO:0007669"/>
    <property type="project" value="UniProtKB-UniRule"/>
</dbReference>
<comment type="similarity">
    <text evidence="1">Belongs to the AfsR/DnrI/RedD regulatory family.</text>
</comment>
<feature type="transmembrane region" description="Helical" evidence="6">
    <location>
        <begin position="339"/>
        <end position="361"/>
    </location>
</feature>
<dbReference type="InterPro" id="IPR016032">
    <property type="entry name" value="Sig_transdc_resp-reg_C-effctor"/>
</dbReference>
<evidence type="ECO:0000256" key="5">
    <source>
        <dbReference type="PROSITE-ProRule" id="PRU01091"/>
    </source>
</evidence>
<dbReference type="SUPFAM" id="SSF47781">
    <property type="entry name" value="RuvA domain 2-like"/>
    <property type="match status" value="1"/>
</dbReference>
<sequence length="523" mass="55341">MPVRYGILGPLRATAGGGEVDLGPAKQRAVLALLLLEANRPVPAAAIVDAVWADDPPENGANVVQKHIAGLRRALEPDRSPRAPSSVLTLDGAGYRLLVEPGALDTDTFDSSVRGARALLADGDPGAAATALRSALLLWRGQALAGFGGRVFDTARRRLDDTRGAAWELLAEAELALGRHASLGAELARVVEEFPAREELRGALLLALYRQGRQAEALTAFREARDYLHDEFGVEPGERLQDLHRRILRSDASLALPAAAPAPAVSPAPAVVVPVPAQPAAVPPVVVHLSAPAARRVDLSGRAWMKAVLFGGIAFGSLGWLTWLVIGIVAWVRRSWGHGAAAVLYAMCLVGMIVLIESGKLDPESDLVSVWDVYMAICVVVPMLAGALHGVLLAFVPRPAGGATGEVLADEVREANRQQARQILTYRPDIAAELGIGRPDLIRWYDDGGLLDVNAVPEALLVTLPGVTAEMAHDLAAERARGGPFGSPEDLVARGALPRRRADALRPLLIFGAGTPTTALRRD</sequence>
<dbReference type="Proteomes" id="UP001240236">
    <property type="component" value="Unassembled WGS sequence"/>
</dbReference>
<keyword evidence="2" id="KW-0805">Transcription regulation</keyword>
<dbReference type="Gene3D" id="1.10.10.10">
    <property type="entry name" value="Winged helix-like DNA-binding domain superfamily/Winged helix DNA-binding domain"/>
    <property type="match status" value="1"/>
</dbReference>
<evidence type="ECO:0000256" key="1">
    <source>
        <dbReference type="ARBA" id="ARBA00005820"/>
    </source>
</evidence>
<dbReference type="GO" id="GO:0006355">
    <property type="term" value="P:regulation of DNA-templated transcription"/>
    <property type="evidence" value="ECO:0007669"/>
    <property type="project" value="InterPro"/>
</dbReference>
<feature type="transmembrane region" description="Helical" evidence="6">
    <location>
        <begin position="307"/>
        <end position="332"/>
    </location>
</feature>
<evidence type="ECO:0000313" key="8">
    <source>
        <dbReference type="EMBL" id="MDQ0366497.1"/>
    </source>
</evidence>
<dbReference type="GO" id="GO:0000160">
    <property type="term" value="P:phosphorelay signal transduction system"/>
    <property type="evidence" value="ECO:0007669"/>
    <property type="project" value="InterPro"/>
</dbReference>
<dbReference type="InterPro" id="IPR051677">
    <property type="entry name" value="AfsR-DnrI-RedD_regulator"/>
</dbReference>
<evidence type="ECO:0000256" key="4">
    <source>
        <dbReference type="ARBA" id="ARBA00023163"/>
    </source>
</evidence>
<feature type="DNA-binding region" description="OmpR/PhoB-type" evidence="5">
    <location>
        <begin position="1"/>
        <end position="99"/>
    </location>
</feature>
<evidence type="ECO:0000256" key="2">
    <source>
        <dbReference type="ARBA" id="ARBA00023015"/>
    </source>
</evidence>
<evidence type="ECO:0000256" key="6">
    <source>
        <dbReference type="SAM" id="Phobius"/>
    </source>
</evidence>
<dbReference type="Pfam" id="PF00486">
    <property type="entry name" value="Trans_reg_C"/>
    <property type="match status" value="1"/>
</dbReference>
<dbReference type="InterPro" id="IPR010994">
    <property type="entry name" value="RuvA_2-like"/>
</dbReference>
<evidence type="ECO:0000256" key="3">
    <source>
        <dbReference type="ARBA" id="ARBA00023125"/>
    </source>
</evidence>
<dbReference type="SMART" id="SM01043">
    <property type="entry name" value="BTAD"/>
    <property type="match status" value="1"/>
</dbReference>
<keyword evidence="6" id="KW-0472">Membrane</keyword>
<gene>
    <name evidence="8" type="ORF">J2S42_003166</name>
</gene>
<dbReference type="SUPFAM" id="SSF46894">
    <property type="entry name" value="C-terminal effector domain of the bipartite response regulators"/>
    <property type="match status" value="1"/>
</dbReference>
<keyword evidence="9" id="KW-1185">Reference proteome</keyword>
<dbReference type="PROSITE" id="PS51755">
    <property type="entry name" value="OMPR_PHOB"/>
    <property type="match status" value="1"/>
</dbReference>
<comment type="caution">
    <text evidence="8">The sequence shown here is derived from an EMBL/GenBank/DDBJ whole genome shotgun (WGS) entry which is preliminary data.</text>
</comment>
<feature type="domain" description="OmpR/PhoB-type" evidence="7">
    <location>
        <begin position="1"/>
        <end position="99"/>
    </location>
</feature>
<dbReference type="CDD" id="cd15831">
    <property type="entry name" value="BTAD"/>
    <property type="match status" value="1"/>
</dbReference>
<reference evidence="8 9" key="1">
    <citation type="submission" date="2023-07" db="EMBL/GenBank/DDBJ databases">
        <title>Sequencing the genomes of 1000 actinobacteria strains.</title>
        <authorList>
            <person name="Klenk H.-P."/>
        </authorList>
    </citation>
    <scope>NUCLEOTIDE SEQUENCE [LARGE SCALE GENOMIC DNA]</scope>
    <source>
        <strain evidence="8 9">DSM 44709</strain>
    </source>
</reference>
<keyword evidence="4" id="KW-0804">Transcription</keyword>
<evidence type="ECO:0000259" key="7">
    <source>
        <dbReference type="PROSITE" id="PS51755"/>
    </source>
</evidence>
<dbReference type="SUPFAM" id="SSF48452">
    <property type="entry name" value="TPR-like"/>
    <property type="match status" value="1"/>
</dbReference>
<dbReference type="InterPro" id="IPR005158">
    <property type="entry name" value="BTAD"/>
</dbReference>
<dbReference type="SMART" id="SM00862">
    <property type="entry name" value="Trans_reg_C"/>
    <property type="match status" value="1"/>
</dbReference>
<feature type="transmembrane region" description="Helical" evidence="6">
    <location>
        <begin position="373"/>
        <end position="396"/>
    </location>
</feature>
<dbReference type="EMBL" id="JAUSUZ010000001">
    <property type="protein sequence ID" value="MDQ0366497.1"/>
    <property type="molecule type" value="Genomic_DNA"/>
</dbReference>
<proteinExistence type="inferred from homology"/>
<keyword evidence="6" id="KW-0812">Transmembrane</keyword>
<dbReference type="RefSeq" id="WP_307239867.1">
    <property type="nucleotide sequence ID" value="NZ_JAUSUZ010000001.1"/>
</dbReference>
<dbReference type="InterPro" id="IPR011990">
    <property type="entry name" value="TPR-like_helical_dom_sf"/>
</dbReference>
<dbReference type="Pfam" id="PF03704">
    <property type="entry name" value="BTAD"/>
    <property type="match status" value="1"/>
</dbReference>
<evidence type="ECO:0000313" key="9">
    <source>
        <dbReference type="Proteomes" id="UP001240236"/>
    </source>
</evidence>
<dbReference type="Gene3D" id="1.25.40.10">
    <property type="entry name" value="Tetratricopeptide repeat domain"/>
    <property type="match status" value="1"/>
</dbReference>
<organism evidence="8 9">
    <name type="scientific">Catenuloplanes indicus</name>
    <dbReference type="NCBI Taxonomy" id="137267"/>
    <lineage>
        <taxon>Bacteria</taxon>
        <taxon>Bacillati</taxon>
        <taxon>Actinomycetota</taxon>
        <taxon>Actinomycetes</taxon>
        <taxon>Micromonosporales</taxon>
        <taxon>Micromonosporaceae</taxon>
        <taxon>Catenuloplanes</taxon>
    </lineage>
</organism>
<name>A0AAE4AXR3_9ACTN</name>
<dbReference type="PANTHER" id="PTHR35807:SF1">
    <property type="entry name" value="TRANSCRIPTIONAL REGULATOR REDD"/>
    <property type="match status" value="1"/>
</dbReference>
<protein>
    <submittedName>
        <fullName evidence="8">DNA-binding SARP family transcriptional activator</fullName>
    </submittedName>
</protein>
<keyword evidence="3 5" id="KW-0238">DNA-binding</keyword>
<keyword evidence="6" id="KW-1133">Transmembrane helix</keyword>
<dbReference type="InterPro" id="IPR036388">
    <property type="entry name" value="WH-like_DNA-bd_sf"/>
</dbReference>
<accession>A0AAE4AXR3</accession>
<dbReference type="InterPro" id="IPR001867">
    <property type="entry name" value="OmpR/PhoB-type_DNA-bd"/>
</dbReference>